<accession>A0A8X6T7J3</accession>
<gene>
    <name evidence="2" type="primary">NOO_LOCUS13795</name>
    <name evidence="2" type="ORF">NPIL_379201</name>
</gene>
<sequence length="152" mass="17591">MHVSESRSATSNVLRSQQREHNRLQMAERRQQGKAYQPYNRHAFRYNPGEDHSLSRHVLIGTMTVVCPYCKTLKFCRETKGMCCAAGKIKLPQLREPPEPLKTLLAGYTAESKHFLSNIRKYNSRFQMTSFGAEVITTHFMPTFKMKGQICY</sequence>
<dbReference type="OrthoDB" id="8040188at2759"/>
<dbReference type="Proteomes" id="UP000887013">
    <property type="component" value="Unassembled WGS sequence"/>
</dbReference>
<dbReference type="EMBL" id="BMAW01003722">
    <property type="protein sequence ID" value="GFS85147.1"/>
    <property type="molecule type" value="Genomic_DNA"/>
</dbReference>
<evidence type="ECO:0000313" key="2">
    <source>
        <dbReference type="EMBL" id="GFS85147.1"/>
    </source>
</evidence>
<keyword evidence="3" id="KW-1185">Reference proteome</keyword>
<evidence type="ECO:0000256" key="1">
    <source>
        <dbReference type="SAM" id="MobiDB-lite"/>
    </source>
</evidence>
<organism evidence="2 3">
    <name type="scientific">Nephila pilipes</name>
    <name type="common">Giant wood spider</name>
    <name type="synonym">Nephila maculata</name>
    <dbReference type="NCBI Taxonomy" id="299642"/>
    <lineage>
        <taxon>Eukaryota</taxon>
        <taxon>Metazoa</taxon>
        <taxon>Ecdysozoa</taxon>
        <taxon>Arthropoda</taxon>
        <taxon>Chelicerata</taxon>
        <taxon>Arachnida</taxon>
        <taxon>Araneae</taxon>
        <taxon>Araneomorphae</taxon>
        <taxon>Entelegynae</taxon>
        <taxon>Araneoidea</taxon>
        <taxon>Nephilidae</taxon>
        <taxon>Nephila</taxon>
    </lineage>
</organism>
<protein>
    <submittedName>
        <fullName evidence="2">Uncharacterized protein</fullName>
    </submittedName>
</protein>
<reference evidence="2" key="1">
    <citation type="submission" date="2020-08" db="EMBL/GenBank/DDBJ databases">
        <title>Multicomponent nature underlies the extraordinary mechanical properties of spider dragline silk.</title>
        <authorList>
            <person name="Kono N."/>
            <person name="Nakamura H."/>
            <person name="Mori M."/>
            <person name="Yoshida Y."/>
            <person name="Ohtoshi R."/>
            <person name="Malay A.D."/>
            <person name="Moran D.A.P."/>
            <person name="Tomita M."/>
            <person name="Numata K."/>
            <person name="Arakawa K."/>
        </authorList>
    </citation>
    <scope>NUCLEOTIDE SEQUENCE</scope>
</reference>
<evidence type="ECO:0000313" key="3">
    <source>
        <dbReference type="Proteomes" id="UP000887013"/>
    </source>
</evidence>
<comment type="caution">
    <text evidence="2">The sequence shown here is derived from an EMBL/GenBank/DDBJ whole genome shotgun (WGS) entry which is preliminary data.</text>
</comment>
<name>A0A8X6T7J3_NEPPI</name>
<feature type="region of interest" description="Disordered" evidence="1">
    <location>
        <begin position="1"/>
        <end position="21"/>
    </location>
</feature>
<proteinExistence type="predicted"/>
<dbReference type="AlphaFoldDB" id="A0A8X6T7J3"/>
<feature type="compositionally biased region" description="Polar residues" evidence="1">
    <location>
        <begin position="1"/>
        <end position="16"/>
    </location>
</feature>